<organism evidence="1">
    <name type="scientific">Thermofilum pendens</name>
    <dbReference type="NCBI Taxonomy" id="2269"/>
    <lineage>
        <taxon>Archaea</taxon>
        <taxon>Thermoproteota</taxon>
        <taxon>Thermoprotei</taxon>
        <taxon>Thermofilales</taxon>
        <taxon>Thermofilaceae</taxon>
        <taxon>Thermofilum</taxon>
    </lineage>
</organism>
<evidence type="ECO:0000313" key="1">
    <source>
        <dbReference type="EMBL" id="HGM46216.1"/>
    </source>
</evidence>
<gene>
    <name evidence="1" type="ORF">ENU21_00490</name>
</gene>
<dbReference type="AlphaFoldDB" id="A0A7C4D2L0"/>
<comment type="caution">
    <text evidence="1">The sequence shown here is derived from an EMBL/GenBank/DDBJ whole genome shotgun (WGS) entry which is preliminary data.</text>
</comment>
<dbReference type="Gene3D" id="1.10.10.10">
    <property type="entry name" value="Winged helix-like DNA-binding domain superfamily/Winged helix DNA-binding domain"/>
    <property type="match status" value="1"/>
</dbReference>
<reference evidence="1" key="1">
    <citation type="journal article" date="2020" name="mSystems">
        <title>Genome- and Community-Level Interaction Insights into Carbon Utilization and Element Cycling Functions of Hydrothermarchaeota in Hydrothermal Sediment.</title>
        <authorList>
            <person name="Zhou Z."/>
            <person name="Liu Y."/>
            <person name="Xu W."/>
            <person name="Pan J."/>
            <person name="Luo Z.H."/>
            <person name="Li M."/>
        </authorList>
    </citation>
    <scope>NUCLEOTIDE SEQUENCE</scope>
    <source>
        <strain evidence="1">SpSt-649</strain>
    </source>
</reference>
<accession>A0A7C4D2L0</accession>
<evidence type="ECO:0008006" key="2">
    <source>
        <dbReference type="Google" id="ProtNLM"/>
    </source>
</evidence>
<sequence>MRAVVERELTREDFDSAVREAKFEKLYLMYEEEGDEALHKTIREEIPADVVHRLLSKRMRELVEVLSRSRGESITRLASILGRSVPNVYRDLKFLEKYKLVRFEERGRERVPTLTLKRIVLSFG</sequence>
<dbReference type="InterPro" id="IPR036390">
    <property type="entry name" value="WH_DNA-bd_sf"/>
</dbReference>
<dbReference type="SUPFAM" id="SSF46785">
    <property type="entry name" value="Winged helix' DNA-binding domain"/>
    <property type="match status" value="1"/>
</dbReference>
<name>A0A7C4D2L0_THEPE</name>
<dbReference type="EMBL" id="DTBQ01000017">
    <property type="protein sequence ID" value="HGM46216.1"/>
    <property type="molecule type" value="Genomic_DNA"/>
</dbReference>
<proteinExistence type="predicted"/>
<dbReference type="Pfam" id="PF25212">
    <property type="entry name" value="HVO_A0114"/>
    <property type="match status" value="1"/>
</dbReference>
<protein>
    <recommendedName>
        <fullName evidence="2">ArsR family transcriptional regulator</fullName>
    </recommendedName>
</protein>
<dbReference type="InterPro" id="IPR036388">
    <property type="entry name" value="WH-like_DNA-bd_sf"/>
</dbReference>